<dbReference type="AlphaFoldDB" id="A0A840PIX5"/>
<organism evidence="2 3">
    <name type="scientific">Thermocatellispora tengchongensis</name>
    <dbReference type="NCBI Taxonomy" id="1073253"/>
    <lineage>
        <taxon>Bacteria</taxon>
        <taxon>Bacillati</taxon>
        <taxon>Actinomycetota</taxon>
        <taxon>Actinomycetes</taxon>
        <taxon>Streptosporangiales</taxon>
        <taxon>Streptosporangiaceae</taxon>
        <taxon>Thermocatellispora</taxon>
    </lineage>
</organism>
<comment type="caution">
    <text evidence="2">The sequence shown here is derived from an EMBL/GenBank/DDBJ whole genome shotgun (WGS) entry which is preliminary data.</text>
</comment>
<evidence type="ECO:0000256" key="1">
    <source>
        <dbReference type="SAM" id="MobiDB-lite"/>
    </source>
</evidence>
<protein>
    <submittedName>
        <fullName evidence="2">Uncharacterized protein</fullName>
    </submittedName>
</protein>
<reference evidence="2 3" key="1">
    <citation type="submission" date="2020-08" db="EMBL/GenBank/DDBJ databases">
        <title>Genomic Encyclopedia of Type Strains, Phase IV (KMG-IV): sequencing the most valuable type-strain genomes for metagenomic binning, comparative biology and taxonomic classification.</title>
        <authorList>
            <person name="Goeker M."/>
        </authorList>
    </citation>
    <scope>NUCLEOTIDE SEQUENCE [LARGE SCALE GENOMIC DNA]</scope>
    <source>
        <strain evidence="2 3">DSM 45615</strain>
    </source>
</reference>
<accession>A0A840PIX5</accession>
<feature type="region of interest" description="Disordered" evidence="1">
    <location>
        <begin position="1"/>
        <end position="27"/>
    </location>
</feature>
<evidence type="ECO:0000313" key="2">
    <source>
        <dbReference type="EMBL" id="MBB5138826.1"/>
    </source>
</evidence>
<dbReference type="EMBL" id="JACHGN010000025">
    <property type="protein sequence ID" value="MBB5138826.1"/>
    <property type="molecule type" value="Genomic_DNA"/>
</dbReference>
<evidence type="ECO:0000313" key="3">
    <source>
        <dbReference type="Proteomes" id="UP000578449"/>
    </source>
</evidence>
<dbReference type="Proteomes" id="UP000578449">
    <property type="component" value="Unassembled WGS sequence"/>
</dbReference>
<proteinExistence type="predicted"/>
<name>A0A840PIX5_9ACTN</name>
<sequence length="56" mass="6239">MTPAPRNPDDRSRTSRPTAPGARLPSHQHGIIHALITLSGEADITRNAYTISYYHR</sequence>
<gene>
    <name evidence="2" type="ORF">HNP84_008584</name>
</gene>
<keyword evidence="3" id="KW-1185">Reference proteome</keyword>